<dbReference type="RefSeq" id="WP_088156389.1">
    <property type="nucleotide sequence ID" value="NZ_NHON01000104.1"/>
</dbReference>
<dbReference type="InterPro" id="IPR036086">
    <property type="entry name" value="ParB/Sulfiredoxin_sf"/>
</dbReference>
<keyword evidence="2" id="KW-0812">Transmembrane</keyword>
<feature type="transmembrane region" description="Helical" evidence="2">
    <location>
        <begin position="21"/>
        <end position="41"/>
    </location>
</feature>
<evidence type="ECO:0000259" key="6">
    <source>
        <dbReference type="Pfam" id="PF25799"/>
    </source>
</evidence>
<dbReference type="InterPro" id="IPR006530">
    <property type="entry name" value="YD"/>
</dbReference>
<dbReference type="InterPro" id="IPR050708">
    <property type="entry name" value="T6SS_VgrG/RHS"/>
</dbReference>
<accession>A0A211Z7Y4</accession>
<feature type="transmembrane region" description="Helical" evidence="2">
    <location>
        <begin position="177"/>
        <end position="203"/>
    </location>
</feature>
<dbReference type="OrthoDB" id="7322641at2"/>
<evidence type="ECO:0000313" key="7">
    <source>
        <dbReference type="EMBL" id="OWJ61385.1"/>
    </source>
</evidence>
<dbReference type="PANTHER" id="PTHR32305">
    <property type="match status" value="1"/>
</dbReference>
<feature type="domain" description="Teneurin-like YD-shell" evidence="5">
    <location>
        <begin position="1010"/>
        <end position="1132"/>
    </location>
</feature>
<dbReference type="NCBIfam" id="TIGR01643">
    <property type="entry name" value="YD_repeat_2x"/>
    <property type="match status" value="6"/>
</dbReference>
<keyword evidence="2" id="KW-0472">Membrane</keyword>
<feature type="transmembrane region" description="Helical" evidence="2">
    <location>
        <begin position="47"/>
        <end position="67"/>
    </location>
</feature>
<dbReference type="SUPFAM" id="SSF110849">
    <property type="entry name" value="ParB/Sulfiredoxin"/>
    <property type="match status" value="1"/>
</dbReference>
<dbReference type="Pfam" id="PF05593">
    <property type="entry name" value="RHS_repeat"/>
    <property type="match status" value="3"/>
</dbReference>
<dbReference type="InterPro" id="IPR056823">
    <property type="entry name" value="TEN-like_YD-shell"/>
</dbReference>
<dbReference type="InterPro" id="IPR045351">
    <property type="entry name" value="DUF6531"/>
</dbReference>
<dbReference type="PANTHER" id="PTHR32305:SF15">
    <property type="entry name" value="PROTEIN RHSA-RELATED"/>
    <property type="match status" value="1"/>
</dbReference>
<dbReference type="Gene3D" id="2.60.200.60">
    <property type="match status" value="1"/>
</dbReference>
<dbReference type="Pfam" id="PF20148">
    <property type="entry name" value="DUF6531"/>
    <property type="match status" value="1"/>
</dbReference>
<dbReference type="Gene3D" id="2.180.10.10">
    <property type="entry name" value="RHS repeat-associated core"/>
    <property type="match status" value="3"/>
</dbReference>
<evidence type="ECO:0000313" key="8">
    <source>
        <dbReference type="Proteomes" id="UP000196655"/>
    </source>
</evidence>
<evidence type="ECO:0000259" key="3">
    <source>
        <dbReference type="Pfam" id="PF03527"/>
    </source>
</evidence>
<evidence type="ECO:0008006" key="9">
    <source>
        <dbReference type="Google" id="ProtNLM"/>
    </source>
</evidence>
<evidence type="ECO:0000259" key="5">
    <source>
        <dbReference type="Pfam" id="PF25023"/>
    </source>
</evidence>
<feature type="domain" description="Double-stranded DNA deaminase toxin A prePAAR motif" evidence="6">
    <location>
        <begin position="7"/>
        <end position="57"/>
    </location>
</feature>
<dbReference type="Pfam" id="PF05488">
    <property type="entry name" value="PAAR_motif"/>
    <property type="match status" value="1"/>
</dbReference>
<dbReference type="EMBL" id="NHON01000104">
    <property type="protein sequence ID" value="OWJ61385.1"/>
    <property type="molecule type" value="Genomic_DNA"/>
</dbReference>
<dbReference type="InterPro" id="IPR008727">
    <property type="entry name" value="PAAR_motif"/>
</dbReference>
<feature type="domain" description="RHS protein conserved region" evidence="3">
    <location>
        <begin position="1208"/>
        <end position="1242"/>
    </location>
</feature>
<dbReference type="Pfam" id="PF03527">
    <property type="entry name" value="RHS"/>
    <property type="match status" value="1"/>
</dbReference>
<evidence type="ECO:0000256" key="2">
    <source>
        <dbReference type="SAM" id="Phobius"/>
    </source>
</evidence>
<sequence>MDSALLAARLGDPIEHSSAMMGFLMGAAIGLAAAVAVVAVVGTGGAALGVIAAVGGAVAATGGGALAGMNIGSTYTTVTGSITTGASTVFINNRPAARATAEPGAFDIAACSDHSGPQFLAQGSQIVFIEYGAASRKGDRTICDAKIADGSPNVFIGADPGTYRDISPEVPQILQDIALGMVVVGTAVALLAGGAAAFAAGGWCALGSFGLSSALGMAGGYGGAKLGGAIGESLGGARGKAWGEAIGGVLGGAAGGYAGGKLAPRVFRGHPVDVATGELMTQEVDFELPGPLPLTWSRLWMSSSTIDGDLGRGWHHPLDMALIPPGGGRSQFILRHADGRYVPFDPPRLGRPSLNTAEQLVLHGEAGNLWVSSYEGLRYEFSAGVTAGLHRLVRIADANDNAIAIDRDAGGRMRRVTDSGGRALDIHSDAAGRILAIVGPAPGGEGTLRLVEYRYDAGGCLLEARRAGGSVFSYAYQDGLIVAETRPGGLTYHFEWDDPALGVQARCVDTWGDGDLHRCRFAYDPAARRTLVEDGRGGVTEYRWNDLGLVTLEIDPLGGRTTRDYDDAGRPILAIDPAGGRSAWAYDPLGRLVQSTDAMGGVVRLRYAAEGLEAVVQPGFGLPAEVEEPGGARHAFEHDLRGNLARYVDPAGRERRFTRDLRGLTLAITDGEGILARYGWTGRGDLSWEATERGPRTRFAHDTLGRVVASQTVGEGAFRLARDEAGRVVAIERPDGGTVTLGYDPEGRVSRHLDAAGRETRWAYDGLPFPVRRVDPDGGVFTYRYDGELNLIGLTNQRGETYRLDYDALGRLVREVGFDGREQRYAYDARGGLLRHDGAGMRTTVFRRDALGRMLEKRFGDGTAHRFVYDRTGRLAEAANDSRVLRFAYSAAGDLLEEHQDGHVQRHRYDGRGRLVATQLPDGREIGIGYDDTDRFARVDFAGRRVAEILRDDAGREIERRTGALRSLQEYDPQGRLTRQAAWKEGDAAKPLLGRWYRYDPADLIVSIGDWRRGVRNYRYDACERLLQVTGDRPEEFVVDPAGTILASGPAADILGGAVRGDRLLVHGDRHFEYDPAGNRVRETRGAGRGVEVRYAYGPDNQLVSVVETSRLGRRETAFAYDALGRRVWKEARAWGLVAANDPDADAPLLAAERTAFLWTGDVLLAEAASAPGETPADPLATVYLFEPGGFRPLAQVRRPAADRPGTVYHYHCDHLGTPQELTNDDGGVVWQGELKAWGGLAALAVAEVENPLRFQGQYHDAETGLHYNRFRYYAPAEGCFIHQDPIGLRGGINLYQFVANPVRWVDPLGLDPVMVDPNQLNFSQSWVSPNDYAAVMQQKGWIGDPLTVMNRDGTLVSFDNRRLAAAQALGMKEVPVNFVDGNDPYPKSTTGKSWNDAFDKRLRENGLGRYGTPETPAVGKADGLKRVAENRRNKVGQVAQNGEGKIGC</sequence>
<name>A0A211Z7Y4_9PROT</name>
<evidence type="ECO:0000259" key="4">
    <source>
        <dbReference type="Pfam" id="PF20148"/>
    </source>
</evidence>
<keyword evidence="2" id="KW-1133">Transmembrane helix</keyword>
<keyword evidence="8" id="KW-1185">Reference proteome</keyword>
<dbReference type="InterPro" id="IPR022385">
    <property type="entry name" value="Rhs_assc_core"/>
</dbReference>
<reference evidence="8" key="1">
    <citation type="submission" date="2017-05" db="EMBL/GenBank/DDBJ databases">
        <authorList>
            <person name="Macchi M."/>
            <person name="Festa S."/>
            <person name="Coppotelli B.M."/>
            <person name="Morelli I.S."/>
        </authorList>
    </citation>
    <scope>NUCLEOTIDE SEQUENCE [LARGE SCALE GENOMIC DNA]</scope>
    <source>
        <strain evidence="8">I</strain>
    </source>
</reference>
<dbReference type="NCBIfam" id="TIGR03696">
    <property type="entry name" value="Rhs_assc_core"/>
    <property type="match status" value="1"/>
</dbReference>
<organism evidence="7 8">
    <name type="scientific">Inquilinus limosus</name>
    <dbReference type="NCBI Taxonomy" id="171674"/>
    <lineage>
        <taxon>Bacteria</taxon>
        <taxon>Pseudomonadati</taxon>
        <taxon>Pseudomonadota</taxon>
        <taxon>Alphaproteobacteria</taxon>
        <taxon>Rhodospirillales</taxon>
        <taxon>Rhodospirillaceae</taxon>
        <taxon>Inquilinus</taxon>
    </lineage>
</organism>
<feature type="domain" description="DUF6531" evidence="4">
    <location>
        <begin position="269"/>
        <end position="344"/>
    </location>
</feature>
<dbReference type="InterPro" id="IPR001826">
    <property type="entry name" value="RHS"/>
</dbReference>
<gene>
    <name evidence="7" type="ORF">BWR60_31175</name>
</gene>
<dbReference type="Proteomes" id="UP000196655">
    <property type="component" value="Unassembled WGS sequence"/>
</dbReference>
<dbReference type="Pfam" id="PF25023">
    <property type="entry name" value="TEN_YD-shell"/>
    <property type="match status" value="1"/>
</dbReference>
<comment type="caution">
    <text evidence="7">The sequence shown here is derived from an EMBL/GenBank/DDBJ whole genome shotgun (WGS) entry which is preliminary data.</text>
</comment>
<evidence type="ECO:0000256" key="1">
    <source>
        <dbReference type="ARBA" id="ARBA00022737"/>
    </source>
</evidence>
<dbReference type="Pfam" id="PF25799">
    <property type="entry name" value="prePAAR_I"/>
    <property type="match status" value="1"/>
</dbReference>
<dbReference type="InterPro" id="IPR057925">
    <property type="entry name" value="prePAAR_DddA"/>
</dbReference>
<dbReference type="CDD" id="cd14742">
    <property type="entry name" value="PAAR_RHS"/>
    <property type="match status" value="1"/>
</dbReference>
<dbReference type="InterPro" id="IPR031325">
    <property type="entry name" value="RHS_repeat"/>
</dbReference>
<protein>
    <recommendedName>
        <fullName evidence="9">Type IV secretion protein Rhs</fullName>
    </recommendedName>
</protein>
<proteinExistence type="predicted"/>
<dbReference type="PRINTS" id="PR00394">
    <property type="entry name" value="RHSPROTEIN"/>
</dbReference>
<keyword evidence="1" id="KW-0677">Repeat</keyword>